<dbReference type="InterPro" id="IPR050463">
    <property type="entry name" value="Gfo/Idh/MocA_oxidrdct_glycsds"/>
</dbReference>
<keyword evidence="5" id="KW-1185">Reference proteome</keyword>
<sequence length="446" mass="50331">MKRDKGKAKLMKKSELNKKNPGNGRRKFIRGTALALGAVSLVPRHVLGRGFVAPSDKVNLAFIGLGKQSRGLAVNLIKNNAEIIACSDVWTTKNEWFKDHVAKTHGEIWGTARKNGVQSFHNYLEMLELEAIDGVVIASPDHWHARHVMDSLRADKDVYCEKPLSHNIVEGRKMVKAVNKAQAVLQVGSMQRSWENFRRACELVRNGYLGTIQKVEVNVGDPARPYDLKGEDIPAEVNWNHWCGPAPLLAYNHRLSPASNDVKFWPDWRLFQETGGGILSDWGAHMFDIVQWALGTDHTGPVELLPPSDAGAVRGLKMYYANGIEVEHKDFGRGWGVRFFGSEGKMDISRSYFETTPEALAKTPLSGTDVNLYKSINHTLNWLESMRSRKKPICDVETGHRSATICHLANIAYRLNRRLEWDPQKEKFIKDGEANKLRSRKDRKFA</sequence>
<dbReference type="Proteomes" id="UP000184543">
    <property type="component" value="Unassembled WGS sequence"/>
</dbReference>
<dbReference type="SUPFAM" id="SSF51735">
    <property type="entry name" value="NAD(P)-binding Rossmann-fold domains"/>
    <property type="match status" value="1"/>
</dbReference>
<protein>
    <submittedName>
        <fullName evidence="4">Predicted dehydrogenase</fullName>
    </submittedName>
</protein>
<dbReference type="AlphaFoldDB" id="A0A1M6GI06"/>
<evidence type="ECO:0000313" key="4">
    <source>
        <dbReference type="EMBL" id="SHJ09594.1"/>
    </source>
</evidence>
<dbReference type="InterPro" id="IPR000683">
    <property type="entry name" value="Gfo/Idh/MocA-like_OxRdtase_N"/>
</dbReference>
<evidence type="ECO:0000259" key="3">
    <source>
        <dbReference type="Pfam" id="PF19051"/>
    </source>
</evidence>
<organism evidence="4 5">
    <name type="scientific">Pseudozobellia thermophila</name>
    <dbReference type="NCBI Taxonomy" id="192903"/>
    <lineage>
        <taxon>Bacteria</taxon>
        <taxon>Pseudomonadati</taxon>
        <taxon>Bacteroidota</taxon>
        <taxon>Flavobacteriia</taxon>
        <taxon>Flavobacteriales</taxon>
        <taxon>Flavobacteriaceae</taxon>
        <taxon>Pseudozobellia</taxon>
    </lineage>
</organism>
<dbReference type="Gene3D" id="3.40.50.720">
    <property type="entry name" value="NAD(P)-binding Rossmann-like Domain"/>
    <property type="match status" value="1"/>
</dbReference>
<accession>A0A1M6GI06</accession>
<dbReference type="Gene3D" id="3.30.360.10">
    <property type="entry name" value="Dihydrodipicolinate Reductase, domain 2"/>
    <property type="match status" value="1"/>
</dbReference>
<feature type="compositionally biased region" description="Basic residues" evidence="1">
    <location>
        <begin position="1"/>
        <end position="11"/>
    </location>
</feature>
<feature type="domain" description="Gfo/Idh/MocA-like oxidoreductase bacterial type C-terminal" evidence="3">
    <location>
        <begin position="227"/>
        <end position="443"/>
    </location>
</feature>
<feature type="domain" description="Gfo/Idh/MocA-like oxidoreductase N-terminal" evidence="2">
    <location>
        <begin position="59"/>
        <end position="188"/>
    </location>
</feature>
<dbReference type="GO" id="GO:0000166">
    <property type="term" value="F:nucleotide binding"/>
    <property type="evidence" value="ECO:0007669"/>
    <property type="project" value="InterPro"/>
</dbReference>
<reference evidence="5" key="1">
    <citation type="submission" date="2016-11" db="EMBL/GenBank/DDBJ databases">
        <authorList>
            <person name="Varghese N."/>
            <person name="Submissions S."/>
        </authorList>
    </citation>
    <scope>NUCLEOTIDE SEQUENCE [LARGE SCALE GENOMIC DNA]</scope>
    <source>
        <strain evidence="5">DSM 19858</strain>
    </source>
</reference>
<dbReference type="Pfam" id="PF19051">
    <property type="entry name" value="GFO_IDH_MocA_C2"/>
    <property type="match status" value="1"/>
</dbReference>
<dbReference type="SUPFAM" id="SSF55347">
    <property type="entry name" value="Glyceraldehyde-3-phosphate dehydrogenase-like, C-terminal domain"/>
    <property type="match status" value="1"/>
</dbReference>
<evidence type="ECO:0000259" key="2">
    <source>
        <dbReference type="Pfam" id="PF01408"/>
    </source>
</evidence>
<dbReference type="PANTHER" id="PTHR43818">
    <property type="entry name" value="BCDNA.GH03377"/>
    <property type="match status" value="1"/>
</dbReference>
<gene>
    <name evidence="4" type="ORF">SAMN04488513_102826</name>
</gene>
<dbReference type="PANTHER" id="PTHR43818:SF5">
    <property type="entry name" value="OXIDOREDUCTASE FAMILY PROTEIN"/>
    <property type="match status" value="1"/>
</dbReference>
<feature type="region of interest" description="Disordered" evidence="1">
    <location>
        <begin position="1"/>
        <end position="25"/>
    </location>
</feature>
<evidence type="ECO:0000256" key="1">
    <source>
        <dbReference type="SAM" id="MobiDB-lite"/>
    </source>
</evidence>
<dbReference type="EMBL" id="FQYU01000002">
    <property type="protein sequence ID" value="SHJ09594.1"/>
    <property type="molecule type" value="Genomic_DNA"/>
</dbReference>
<evidence type="ECO:0000313" key="5">
    <source>
        <dbReference type="Proteomes" id="UP000184543"/>
    </source>
</evidence>
<dbReference type="STRING" id="192903.SAMN04488513_102826"/>
<dbReference type="Pfam" id="PF01408">
    <property type="entry name" value="GFO_IDH_MocA"/>
    <property type="match status" value="1"/>
</dbReference>
<proteinExistence type="predicted"/>
<dbReference type="RefSeq" id="WP_244526778.1">
    <property type="nucleotide sequence ID" value="NZ_FQYU01000002.1"/>
</dbReference>
<dbReference type="InterPro" id="IPR043906">
    <property type="entry name" value="Gfo/Idh/MocA_OxRdtase_bact_C"/>
</dbReference>
<dbReference type="InterPro" id="IPR036291">
    <property type="entry name" value="NAD(P)-bd_dom_sf"/>
</dbReference>
<name>A0A1M6GI06_9FLAO</name>